<dbReference type="Gene3D" id="3.40.50.300">
    <property type="entry name" value="P-loop containing nucleotide triphosphate hydrolases"/>
    <property type="match status" value="2"/>
</dbReference>
<evidence type="ECO:0000259" key="7">
    <source>
        <dbReference type="PROSITE" id="PS51194"/>
    </source>
</evidence>
<evidence type="ECO:0000256" key="4">
    <source>
        <dbReference type="ARBA" id="ARBA00022840"/>
    </source>
</evidence>
<organism evidence="8 9">
    <name type="scientific">Acidipropionibacterium virtanenii</name>
    <dbReference type="NCBI Taxonomy" id="2057246"/>
    <lineage>
        <taxon>Bacteria</taxon>
        <taxon>Bacillati</taxon>
        <taxon>Actinomycetota</taxon>
        <taxon>Actinomycetes</taxon>
        <taxon>Propionibacteriales</taxon>
        <taxon>Propionibacteriaceae</taxon>
        <taxon>Acidipropionibacterium</taxon>
    </lineage>
</organism>
<dbReference type="GO" id="GO:0016787">
    <property type="term" value="F:hydrolase activity"/>
    <property type="evidence" value="ECO:0007669"/>
    <property type="project" value="UniProtKB-KW"/>
</dbReference>
<dbReference type="InterPro" id="IPR021904">
    <property type="entry name" value="DUF3516"/>
</dbReference>
<dbReference type="SUPFAM" id="SSF52540">
    <property type="entry name" value="P-loop containing nucleoside triphosphate hydrolases"/>
    <property type="match status" value="1"/>
</dbReference>
<dbReference type="SMART" id="SM00490">
    <property type="entry name" value="HELICc"/>
    <property type="match status" value="1"/>
</dbReference>
<evidence type="ECO:0000256" key="1">
    <source>
        <dbReference type="ARBA" id="ARBA00022741"/>
    </source>
</evidence>
<dbReference type="GO" id="GO:0004386">
    <property type="term" value="F:helicase activity"/>
    <property type="evidence" value="ECO:0007669"/>
    <property type="project" value="UniProtKB-KW"/>
</dbReference>
<keyword evidence="1" id="KW-0547">Nucleotide-binding</keyword>
<protein>
    <submittedName>
        <fullName evidence="8">Putative helicase HelY</fullName>
        <ecNumber evidence="8">3.6.4.-</ecNumber>
    </submittedName>
</protein>
<dbReference type="InterPro" id="IPR001650">
    <property type="entry name" value="Helicase_C-like"/>
</dbReference>
<dbReference type="PROSITE" id="PS51194">
    <property type="entry name" value="HELICASE_CTER"/>
    <property type="match status" value="1"/>
</dbReference>
<reference evidence="8 9" key="1">
    <citation type="submission" date="2017-12" db="EMBL/GenBank/DDBJ databases">
        <title>The whole genome sequence of the Acidipropionibacterium virtanenii sp. nov. type strain JS278.</title>
        <authorList>
            <person name="Laine P."/>
            <person name="Deptula P."/>
            <person name="Varmanen P."/>
            <person name="Auvinen P."/>
        </authorList>
    </citation>
    <scope>NUCLEOTIDE SEQUENCE [LARGE SCALE GENOMIC DNA]</scope>
    <source>
        <strain evidence="8 9">JS278</strain>
    </source>
</reference>
<feature type="compositionally biased region" description="Basic and acidic residues" evidence="5">
    <location>
        <begin position="11"/>
        <end position="23"/>
    </location>
</feature>
<dbReference type="RefSeq" id="WP_114045620.1">
    <property type="nucleotide sequence ID" value="NZ_CP025198.1"/>
</dbReference>
<dbReference type="InterPro" id="IPR027417">
    <property type="entry name" value="P-loop_NTPase"/>
</dbReference>
<dbReference type="Pfam" id="PF00270">
    <property type="entry name" value="DEAD"/>
    <property type="match status" value="1"/>
</dbReference>
<gene>
    <name evidence="8" type="primary">helY_2</name>
    <name evidence="8" type="ORF">JS278_02662</name>
</gene>
<evidence type="ECO:0000259" key="6">
    <source>
        <dbReference type="PROSITE" id="PS51192"/>
    </source>
</evidence>
<dbReference type="EC" id="3.6.4.-" evidence="8"/>
<keyword evidence="3 8" id="KW-0347">Helicase</keyword>
<evidence type="ECO:0000256" key="2">
    <source>
        <dbReference type="ARBA" id="ARBA00022801"/>
    </source>
</evidence>
<dbReference type="InterPro" id="IPR050699">
    <property type="entry name" value="RNA-DNA_Helicase"/>
</dbReference>
<name>A0A344UX01_9ACTN</name>
<dbReference type="PROSITE" id="PS51192">
    <property type="entry name" value="HELICASE_ATP_BIND_1"/>
    <property type="match status" value="1"/>
</dbReference>
<dbReference type="Pfam" id="PF12029">
    <property type="entry name" value="DUF3516"/>
    <property type="match status" value="1"/>
</dbReference>
<dbReference type="AlphaFoldDB" id="A0A344UX01"/>
<dbReference type="PANTHER" id="PTHR12131">
    <property type="entry name" value="ATP-DEPENDENT RNA AND DNA HELICASE"/>
    <property type="match status" value="1"/>
</dbReference>
<dbReference type="KEGG" id="acij:JS278_02662"/>
<dbReference type="InterPro" id="IPR011545">
    <property type="entry name" value="DEAD/DEAH_box_helicase_dom"/>
</dbReference>
<evidence type="ECO:0000256" key="3">
    <source>
        <dbReference type="ARBA" id="ARBA00022806"/>
    </source>
</evidence>
<dbReference type="PANTHER" id="PTHR12131:SF1">
    <property type="entry name" value="ATP-DEPENDENT RNA HELICASE SUPV3L1, MITOCHONDRIAL-RELATED"/>
    <property type="match status" value="1"/>
</dbReference>
<dbReference type="EMBL" id="CP025198">
    <property type="protein sequence ID" value="AXE39799.1"/>
    <property type="molecule type" value="Genomic_DNA"/>
</dbReference>
<feature type="compositionally biased region" description="Acidic residues" evidence="5">
    <location>
        <begin position="1"/>
        <end position="10"/>
    </location>
</feature>
<feature type="domain" description="Helicase ATP-binding" evidence="6">
    <location>
        <begin position="64"/>
        <end position="220"/>
    </location>
</feature>
<dbReference type="CDD" id="cd17921">
    <property type="entry name" value="DEXHc_Ski2"/>
    <property type="match status" value="1"/>
</dbReference>
<sequence length="864" mass="95609">MRLAEALDDMLDGRPPVEADRGRRPAGWDSPGARPIDPDMALDHIERAVSRDGLTMYDHQEEAILEILTGSHVIVTTPTGSGKSLIAAVAHFACVAGGGRSYYTAPIKALVSEKFFDLCGIFGAARVGMVTGDASVNADAPIICCTAEILANIALREGRRAAVDQVVMDEFHFIGDPDRGWAWQVPLSELPQAQQVIMSATLGDVSQLAEDLTSATGRPTTVIAGVTRPVPLIYEWSIESDHDTVEQLVEEQKAPVYIVHPSQKAALERAQSLTSMKLVSTEERHGIAAEIADFRFSKGFGSTVRKFITSGIGVHHAGMLPKYRRLVETLAQQGRLKVICGTDTLGVGINVPIRTVMFIALTKFDGRRMRVLKSREFHQIAGRAGRAGFDSVGYVVAEAPEHVVANAKALAKAGDDPKKQRKVKKQKAPEGFINYDEETFKRLIASTPETLHARMRITDAMLLNLLSRDEDTVVAVRHLVDAATSSPAERKRLYRRAVQLGRALLRSGVVHRLDEPTPGGRRYAMNEDLQEDFALNQPLSAFAAEAIETLDPESATHALDVVSVIEATLDNPMTILYAQQRLARGEAIGELKAEGYDYEDRMAAVEDVEWPRPLGETLDALFEIFAPSHPWVPADALSPKSIVRDMYERAMTFGEFCAFYKVQRSEGLVLRYLTDAYRALRQTVPEAERTEELSDLISWLGEVIRTTDSSLIDEWEALTHPEEADEPEEVRPAHTFTSNQRAFRVALRNAMFRKVILAADDDFEGLAALEPEGSPMKARDWEEALGSYWDEHEEINDGPDARAPAMLVIENESGRRDSRIRLVRQIIDDPAGNHDWSITATVDLDECDEADDLVLRTRAFSRLD</sequence>
<keyword evidence="4" id="KW-0067">ATP-binding</keyword>
<dbReference type="Proteomes" id="UP000251995">
    <property type="component" value="Chromosome"/>
</dbReference>
<dbReference type="SMART" id="SM00487">
    <property type="entry name" value="DEXDc"/>
    <property type="match status" value="1"/>
</dbReference>
<proteinExistence type="predicted"/>
<dbReference type="Pfam" id="PF00271">
    <property type="entry name" value="Helicase_C"/>
    <property type="match status" value="1"/>
</dbReference>
<accession>A0A344UX01</accession>
<evidence type="ECO:0000313" key="9">
    <source>
        <dbReference type="Proteomes" id="UP000251995"/>
    </source>
</evidence>
<keyword evidence="9" id="KW-1185">Reference proteome</keyword>
<dbReference type="GO" id="GO:0005524">
    <property type="term" value="F:ATP binding"/>
    <property type="evidence" value="ECO:0007669"/>
    <property type="project" value="UniProtKB-KW"/>
</dbReference>
<evidence type="ECO:0000256" key="5">
    <source>
        <dbReference type="SAM" id="MobiDB-lite"/>
    </source>
</evidence>
<keyword evidence="2 8" id="KW-0378">Hydrolase</keyword>
<evidence type="ECO:0000313" key="8">
    <source>
        <dbReference type="EMBL" id="AXE39799.1"/>
    </source>
</evidence>
<dbReference type="OrthoDB" id="3229913at2"/>
<dbReference type="InterPro" id="IPR014001">
    <property type="entry name" value="Helicase_ATP-bd"/>
</dbReference>
<feature type="domain" description="Helicase C-terminal" evidence="7">
    <location>
        <begin position="244"/>
        <end position="444"/>
    </location>
</feature>
<dbReference type="GO" id="GO:0003676">
    <property type="term" value="F:nucleic acid binding"/>
    <property type="evidence" value="ECO:0007669"/>
    <property type="project" value="InterPro"/>
</dbReference>
<feature type="region of interest" description="Disordered" evidence="5">
    <location>
        <begin position="1"/>
        <end position="35"/>
    </location>
</feature>